<gene>
    <name evidence="1" type="ORF">J2X78_000462</name>
</gene>
<dbReference type="Proteomes" id="UP001246858">
    <property type="component" value="Unassembled WGS sequence"/>
</dbReference>
<evidence type="ECO:0000313" key="1">
    <source>
        <dbReference type="EMBL" id="MDR6781910.1"/>
    </source>
</evidence>
<accession>A0ACC6KRU8</accession>
<dbReference type="EMBL" id="JAVDTF010000001">
    <property type="protein sequence ID" value="MDR6781910.1"/>
    <property type="molecule type" value="Genomic_DNA"/>
</dbReference>
<reference evidence="1" key="1">
    <citation type="submission" date="2023-07" db="EMBL/GenBank/DDBJ databases">
        <title>Sorghum-associated microbial communities from plants grown in Nebraska, USA.</title>
        <authorList>
            <person name="Schachtman D."/>
        </authorList>
    </citation>
    <scope>NUCLEOTIDE SEQUENCE</scope>
    <source>
        <strain evidence="1">2697</strain>
    </source>
</reference>
<proteinExistence type="predicted"/>
<organism evidence="1 2">
    <name type="scientific">Pedobacter africanus</name>
    <dbReference type="NCBI Taxonomy" id="151894"/>
    <lineage>
        <taxon>Bacteria</taxon>
        <taxon>Pseudomonadati</taxon>
        <taxon>Bacteroidota</taxon>
        <taxon>Sphingobacteriia</taxon>
        <taxon>Sphingobacteriales</taxon>
        <taxon>Sphingobacteriaceae</taxon>
        <taxon>Pedobacter</taxon>
    </lineage>
</organism>
<evidence type="ECO:0000313" key="2">
    <source>
        <dbReference type="Proteomes" id="UP001246858"/>
    </source>
</evidence>
<protein>
    <submittedName>
        <fullName evidence="1">Uncharacterized protein</fullName>
    </submittedName>
</protein>
<comment type="caution">
    <text evidence="1">The sequence shown here is derived from an EMBL/GenBank/DDBJ whole genome shotgun (WGS) entry which is preliminary data.</text>
</comment>
<sequence>MKLKNIISNLTAATTVQKVVTPANYCKIMEYKVVPFTATLDQRKQSTAVVAEQLGRLIMHYSNEGWKYIRLESVSTYVQPDPGCFGVGGKPGYMASYQMVVFSKESDNESVVSTHD</sequence>
<name>A0ACC6KRU8_9SPHI</name>
<keyword evidence="2" id="KW-1185">Reference proteome</keyword>